<dbReference type="SUPFAM" id="SSF53850">
    <property type="entry name" value="Periplasmic binding protein-like II"/>
    <property type="match status" value="1"/>
</dbReference>
<dbReference type="RefSeq" id="WP_343805234.1">
    <property type="nucleotide sequence ID" value="NZ_BAAADE010000003.1"/>
</dbReference>
<protein>
    <submittedName>
        <fullName evidence="7">LysR family transcriptional regulator</fullName>
    </submittedName>
</protein>
<dbReference type="InterPro" id="IPR036390">
    <property type="entry name" value="WH_DNA-bd_sf"/>
</dbReference>
<feature type="domain" description="HTH lysR-type" evidence="6">
    <location>
        <begin position="9"/>
        <end position="66"/>
    </location>
</feature>
<dbReference type="Gene3D" id="1.10.10.10">
    <property type="entry name" value="Winged helix-like DNA-binding domain superfamily/Winged helix DNA-binding domain"/>
    <property type="match status" value="1"/>
</dbReference>
<keyword evidence="4" id="KW-0238">DNA-binding</keyword>
<accession>A0ABN1G6P1</accession>
<dbReference type="PANTHER" id="PTHR30118">
    <property type="entry name" value="HTH-TYPE TRANSCRIPTIONAL REGULATOR LEUO-RELATED"/>
    <property type="match status" value="1"/>
</dbReference>
<dbReference type="InterPro" id="IPR000847">
    <property type="entry name" value="LysR_HTH_N"/>
</dbReference>
<name>A0ABN1G6P1_9HYPH</name>
<evidence type="ECO:0000256" key="3">
    <source>
        <dbReference type="ARBA" id="ARBA00023015"/>
    </source>
</evidence>
<sequence>MSDKRLSQIDMNLLITLDALLSEGSVAGAAQRMNLSAPAMSRQLTRIRELFDDPILVRAGRGLVPTPRAEELREPLRQFVLAAETLVRGEGEIDPRQLERTFTVRSNDGFVGAYGAAIAQAVFQEAAKVRLYFAPQGNEDVEALREGKVDLDIGVIGAMGPEVRLQALFHDRFIGVVRRDHPIATQGASLKNFILYPHVSVSRRGRFDGPIDKALAAQGKDRTVSLAVASFSESLEIVRRSDYIAAMPDRLTHAARRDLFTFPLPVQADALAISQAWHPRFDADPAHRWLRALVRRICSNPV</sequence>
<dbReference type="CDD" id="cd08460">
    <property type="entry name" value="PBP2_DntR_like_1"/>
    <property type="match status" value="1"/>
</dbReference>
<keyword evidence="5" id="KW-0804">Transcription</keyword>
<dbReference type="Pfam" id="PF00126">
    <property type="entry name" value="HTH_1"/>
    <property type="match status" value="1"/>
</dbReference>
<dbReference type="EMBL" id="BAAADE010000003">
    <property type="protein sequence ID" value="GAA0605173.1"/>
    <property type="molecule type" value="Genomic_DNA"/>
</dbReference>
<evidence type="ECO:0000256" key="1">
    <source>
        <dbReference type="ARBA" id="ARBA00009437"/>
    </source>
</evidence>
<keyword evidence="2" id="KW-0536">Nodulation</keyword>
<dbReference type="Gene3D" id="3.40.190.10">
    <property type="entry name" value="Periplasmic binding protein-like II"/>
    <property type="match status" value="2"/>
</dbReference>
<evidence type="ECO:0000313" key="8">
    <source>
        <dbReference type="Proteomes" id="UP001424441"/>
    </source>
</evidence>
<evidence type="ECO:0000313" key="7">
    <source>
        <dbReference type="EMBL" id="GAA0605173.1"/>
    </source>
</evidence>
<keyword evidence="3" id="KW-0805">Transcription regulation</keyword>
<reference evidence="7 8" key="1">
    <citation type="journal article" date="2019" name="Int. J. Syst. Evol. Microbiol.">
        <title>The Global Catalogue of Microorganisms (GCM) 10K type strain sequencing project: providing services to taxonomists for standard genome sequencing and annotation.</title>
        <authorList>
            <consortium name="The Broad Institute Genomics Platform"/>
            <consortium name="The Broad Institute Genome Sequencing Center for Infectious Disease"/>
            <person name="Wu L."/>
            <person name="Ma J."/>
        </authorList>
    </citation>
    <scope>NUCLEOTIDE SEQUENCE [LARGE SCALE GENOMIC DNA]</scope>
    <source>
        <strain evidence="7 8">JCM 15115</strain>
    </source>
</reference>
<evidence type="ECO:0000256" key="5">
    <source>
        <dbReference type="ARBA" id="ARBA00023163"/>
    </source>
</evidence>
<dbReference type="PANTHER" id="PTHR30118:SF15">
    <property type="entry name" value="TRANSCRIPTIONAL REGULATORY PROTEIN"/>
    <property type="match status" value="1"/>
</dbReference>
<dbReference type="Pfam" id="PF03466">
    <property type="entry name" value="LysR_substrate"/>
    <property type="match status" value="1"/>
</dbReference>
<dbReference type="InterPro" id="IPR036388">
    <property type="entry name" value="WH-like_DNA-bd_sf"/>
</dbReference>
<evidence type="ECO:0000256" key="4">
    <source>
        <dbReference type="ARBA" id="ARBA00023125"/>
    </source>
</evidence>
<dbReference type="InterPro" id="IPR005119">
    <property type="entry name" value="LysR_subst-bd"/>
</dbReference>
<dbReference type="InterPro" id="IPR050389">
    <property type="entry name" value="LysR-type_TF"/>
</dbReference>
<dbReference type="SUPFAM" id="SSF46785">
    <property type="entry name" value="Winged helix' DNA-binding domain"/>
    <property type="match status" value="1"/>
</dbReference>
<dbReference type="PROSITE" id="PS50931">
    <property type="entry name" value="HTH_LYSR"/>
    <property type="match status" value="1"/>
</dbReference>
<comment type="similarity">
    <text evidence="1">Belongs to the LysR transcriptional regulatory family.</text>
</comment>
<evidence type="ECO:0000259" key="6">
    <source>
        <dbReference type="PROSITE" id="PS50931"/>
    </source>
</evidence>
<keyword evidence="8" id="KW-1185">Reference proteome</keyword>
<proteinExistence type="inferred from homology"/>
<dbReference type="Proteomes" id="UP001424441">
    <property type="component" value="Unassembled WGS sequence"/>
</dbReference>
<evidence type="ECO:0000256" key="2">
    <source>
        <dbReference type="ARBA" id="ARBA00022458"/>
    </source>
</evidence>
<organism evidence="7 8">
    <name type="scientific">Paenochrobactrum glaciei</name>
    <dbReference type="NCBI Taxonomy" id="486407"/>
    <lineage>
        <taxon>Bacteria</taxon>
        <taxon>Pseudomonadati</taxon>
        <taxon>Pseudomonadota</taxon>
        <taxon>Alphaproteobacteria</taxon>
        <taxon>Hyphomicrobiales</taxon>
        <taxon>Brucellaceae</taxon>
        <taxon>Paenochrobactrum</taxon>
    </lineage>
</organism>
<gene>
    <name evidence="7" type="ORF">GCM10008943_20930</name>
</gene>
<comment type="caution">
    <text evidence="7">The sequence shown here is derived from an EMBL/GenBank/DDBJ whole genome shotgun (WGS) entry which is preliminary data.</text>
</comment>